<keyword evidence="9" id="KW-0472">Membrane</keyword>
<name>A0A4R5DIQ3_9BACT</name>
<dbReference type="PROSITE" id="PS52015">
    <property type="entry name" value="TONB_CTD"/>
    <property type="match status" value="1"/>
</dbReference>
<feature type="domain" description="TonB C-terminal" evidence="10">
    <location>
        <begin position="409"/>
        <end position="500"/>
    </location>
</feature>
<keyword evidence="3" id="KW-0813">Transport</keyword>
<dbReference type="GO" id="GO:0098797">
    <property type="term" value="C:plasma membrane protein complex"/>
    <property type="evidence" value="ECO:0007669"/>
    <property type="project" value="TreeGrafter"/>
</dbReference>
<reference evidence="11 12" key="1">
    <citation type="submission" date="2019-03" db="EMBL/GenBank/DDBJ databases">
        <title>Dyadobacter AR-3-6 sp. nov., isolated from arctic soil.</title>
        <authorList>
            <person name="Chaudhary D.K."/>
        </authorList>
    </citation>
    <scope>NUCLEOTIDE SEQUENCE [LARGE SCALE GENOMIC DNA]</scope>
    <source>
        <strain evidence="11 12">AR-3-6</strain>
    </source>
</reference>
<accession>A0A4R5DIQ3</accession>
<dbReference type="InterPro" id="IPR051045">
    <property type="entry name" value="TonB-dependent_transducer"/>
</dbReference>
<dbReference type="Pfam" id="PF03544">
    <property type="entry name" value="TonB_C"/>
    <property type="match status" value="2"/>
</dbReference>
<keyword evidence="5" id="KW-0997">Cell inner membrane</keyword>
<proteinExistence type="inferred from homology"/>
<comment type="similarity">
    <text evidence="2">Belongs to the TonB family.</text>
</comment>
<dbReference type="PANTHER" id="PTHR33446:SF2">
    <property type="entry name" value="PROTEIN TONB"/>
    <property type="match status" value="1"/>
</dbReference>
<dbReference type="InterPro" id="IPR006260">
    <property type="entry name" value="TonB/TolA_C"/>
</dbReference>
<dbReference type="GO" id="GO:0031992">
    <property type="term" value="F:energy transducer activity"/>
    <property type="evidence" value="ECO:0007669"/>
    <property type="project" value="TreeGrafter"/>
</dbReference>
<dbReference type="Gene3D" id="3.30.1150.10">
    <property type="match status" value="2"/>
</dbReference>
<evidence type="ECO:0000256" key="6">
    <source>
        <dbReference type="ARBA" id="ARBA00022692"/>
    </source>
</evidence>
<dbReference type="InterPro" id="IPR037682">
    <property type="entry name" value="TonB_C"/>
</dbReference>
<evidence type="ECO:0000256" key="2">
    <source>
        <dbReference type="ARBA" id="ARBA00006555"/>
    </source>
</evidence>
<organism evidence="11 12">
    <name type="scientific">Dyadobacter psychrotolerans</name>
    <dbReference type="NCBI Taxonomy" id="2541721"/>
    <lineage>
        <taxon>Bacteria</taxon>
        <taxon>Pseudomonadati</taxon>
        <taxon>Bacteroidota</taxon>
        <taxon>Cytophagia</taxon>
        <taxon>Cytophagales</taxon>
        <taxon>Spirosomataceae</taxon>
        <taxon>Dyadobacter</taxon>
    </lineage>
</organism>
<evidence type="ECO:0000256" key="3">
    <source>
        <dbReference type="ARBA" id="ARBA00022448"/>
    </source>
</evidence>
<keyword evidence="4" id="KW-1003">Cell membrane</keyword>
<protein>
    <submittedName>
        <fullName evidence="11">TonB family protein</fullName>
    </submittedName>
</protein>
<sequence length="500" mass="56428">MRFKKRNTSLYLSKPKTIAMKGILTCVFLLTSFTGVFAQQIYQSTEVETAANPGGGEDVFNHFIASNLRPPIKSSFRGLKGRVFVNAVVEPDGSLSNLSVLRGIDELCNKEAIRVLSLYKAWKPAIIKKEAVRQAVVLPVVFKSDPVESYDSTLQSLVHYFDKKGGSNRIDDQKNRRCIPVDDFGFINGDVLFQEKEGTKWLTKFSVPLKKEEFWKQINENGEADSISAVSLSTRNEQSNSTIYQVLQRDQKGMILDFSEYAEDGKITLSKSFFSTGAIREMTIYGNDKHQHFHWYENGLLSGIVEMTDDVFKRPLTSIIKEFYDRGGNQLVKNGNGYFVDQGNSIPGFDGTGEVRNGVKEGTWIAKSKDSTLLYEEFYEKGNLTKGTSFDKGEKFEYTEVEVMPEFSGGSAAMYRYLSQNIKYPKDAAKKNITGRVFTTFVVCEDGTLCDFKVLKGLHESIDNEAVRVLKGMSGKWEPGWQRGKKVKVKFNLPINFQLQ</sequence>
<evidence type="ECO:0000256" key="9">
    <source>
        <dbReference type="ARBA" id="ARBA00023136"/>
    </source>
</evidence>
<dbReference type="Proteomes" id="UP000294850">
    <property type="component" value="Unassembled WGS sequence"/>
</dbReference>
<evidence type="ECO:0000256" key="7">
    <source>
        <dbReference type="ARBA" id="ARBA00022927"/>
    </source>
</evidence>
<dbReference type="OrthoDB" id="9812355at2"/>
<keyword evidence="7" id="KW-0653">Protein transport</keyword>
<comment type="caution">
    <text evidence="11">The sequence shown here is derived from an EMBL/GenBank/DDBJ whole genome shotgun (WGS) entry which is preliminary data.</text>
</comment>
<evidence type="ECO:0000256" key="1">
    <source>
        <dbReference type="ARBA" id="ARBA00004383"/>
    </source>
</evidence>
<dbReference type="GO" id="GO:0055085">
    <property type="term" value="P:transmembrane transport"/>
    <property type="evidence" value="ECO:0007669"/>
    <property type="project" value="InterPro"/>
</dbReference>
<evidence type="ECO:0000256" key="4">
    <source>
        <dbReference type="ARBA" id="ARBA00022475"/>
    </source>
</evidence>
<keyword evidence="8" id="KW-1133">Transmembrane helix</keyword>
<dbReference type="EMBL" id="SMFL01000006">
    <property type="protein sequence ID" value="TDE13819.1"/>
    <property type="molecule type" value="Genomic_DNA"/>
</dbReference>
<evidence type="ECO:0000313" key="12">
    <source>
        <dbReference type="Proteomes" id="UP000294850"/>
    </source>
</evidence>
<dbReference type="GO" id="GO:0015031">
    <property type="term" value="P:protein transport"/>
    <property type="evidence" value="ECO:0007669"/>
    <property type="project" value="UniProtKB-KW"/>
</dbReference>
<evidence type="ECO:0000259" key="10">
    <source>
        <dbReference type="PROSITE" id="PS52015"/>
    </source>
</evidence>
<dbReference type="AlphaFoldDB" id="A0A4R5DIQ3"/>
<dbReference type="PANTHER" id="PTHR33446">
    <property type="entry name" value="PROTEIN TONB-RELATED"/>
    <property type="match status" value="1"/>
</dbReference>
<evidence type="ECO:0000313" key="11">
    <source>
        <dbReference type="EMBL" id="TDE13819.1"/>
    </source>
</evidence>
<comment type="subcellular location">
    <subcellularLocation>
        <location evidence="1">Cell inner membrane</location>
        <topology evidence="1">Single-pass membrane protein</topology>
        <orientation evidence="1">Periplasmic side</orientation>
    </subcellularLocation>
</comment>
<dbReference type="NCBIfam" id="TIGR01352">
    <property type="entry name" value="tonB_Cterm"/>
    <property type="match status" value="1"/>
</dbReference>
<keyword evidence="12" id="KW-1185">Reference proteome</keyword>
<dbReference type="SUPFAM" id="SSF74653">
    <property type="entry name" value="TolA/TonB C-terminal domain"/>
    <property type="match status" value="2"/>
</dbReference>
<gene>
    <name evidence="11" type="ORF">E0F88_18180</name>
</gene>
<evidence type="ECO:0000256" key="5">
    <source>
        <dbReference type="ARBA" id="ARBA00022519"/>
    </source>
</evidence>
<keyword evidence="6" id="KW-0812">Transmembrane</keyword>
<evidence type="ECO:0000256" key="8">
    <source>
        <dbReference type="ARBA" id="ARBA00022989"/>
    </source>
</evidence>